<reference evidence="1 2" key="1">
    <citation type="journal article" date="2022" name="Plant J.">
        <title>Chromosome-level genome of Camellia lanceoleosa provides a valuable resource for understanding genome evolution and self-incompatibility.</title>
        <authorList>
            <person name="Gong W."/>
            <person name="Xiao S."/>
            <person name="Wang L."/>
            <person name="Liao Z."/>
            <person name="Chang Y."/>
            <person name="Mo W."/>
            <person name="Hu G."/>
            <person name="Li W."/>
            <person name="Zhao G."/>
            <person name="Zhu H."/>
            <person name="Hu X."/>
            <person name="Ji K."/>
            <person name="Xiang X."/>
            <person name="Song Q."/>
            <person name="Yuan D."/>
            <person name="Jin S."/>
            <person name="Zhang L."/>
        </authorList>
    </citation>
    <scope>NUCLEOTIDE SEQUENCE [LARGE SCALE GENOMIC DNA]</scope>
    <source>
        <strain evidence="1">SQ_2022a</strain>
    </source>
</reference>
<organism evidence="1 2">
    <name type="scientific">Camellia lanceoleosa</name>
    <dbReference type="NCBI Taxonomy" id="1840588"/>
    <lineage>
        <taxon>Eukaryota</taxon>
        <taxon>Viridiplantae</taxon>
        <taxon>Streptophyta</taxon>
        <taxon>Embryophyta</taxon>
        <taxon>Tracheophyta</taxon>
        <taxon>Spermatophyta</taxon>
        <taxon>Magnoliopsida</taxon>
        <taxon>eudicotyledons</taxon>
        <taxon>Gunneridae</taxon>
        <taxon>Pentapetalae</taxon>
        <taxon>asterids</taxon>
        <taxon>Ericales</taxon>
        <taxon>Theaceae</taxon>
        <taxon>Camellia</taxon>
    </lineage>
</organism>
<comment type="caution">
    <text evidence="1">The sequence shown here is derived from an EMBL/GenBank/DDBJ whole genome shotgun (WGS) entry which is preliminary data.</text>
</comment>
<dbReference type="Proteomes" id="UP001060215">
    <property type="component" value="Chromosome 6"/>
</dbReference>
<accession>A0ACC0IFF7</accession>
<evidence type="ECO:0000313" key="1">
    <source>
        <dbReference type="EMBL" id="KAI8023959.1"/>
    </source>
</evidence>
<name>A0ACC0IFF7_9ERIC</name>
<evidence type="ECO:0000313" key="2">
    <source>
        <dbReference type="Proteomes" id="UP001060215"/>
    </source>
</evidence>
<dbReference type="EMBL" id="CM045763">
    <property type="protein sequence ID" value="KAI8023959.1"/>
    <property type="molecule type" value="Genomic_DNA"/>
</dbReference>
<proteinExistence type="predicted"/>
<gene>
    <name evidence="1" type="ORF">LOK49_LG03G01287</name>
</gene>
<keyword evidence="2" id="KW-1185">Reference proteome</keyword>
<sequence>MKPKSITSLHSNPSSMGHVESCVNKQGPPCKAKYSWVINSEEARSAAPPSQLLALQDIPQQNQQHCEQEVEEIKRGIKSANITPDASNIRFSDEVLDEQKHAIRIADEKVALAVQAYELRNLRRTVRNLMLVVLMGMTRRGFLGFAISKFHIMIMHDN</sequence>
<protein>
    <submittedName>
        <fullName evidence="1">PHD finger protein ING1</fullName>
    </submittedName>
</protein>